<protein>
    <recommendedName>
        <fullName evidence="4">Septum formation initiator</fullName>
    </recommendedName>
</protein>
<comment type="caution">
    <text evidence="3">The sequence shown here is derived from an EMBL/GenBank/DDBJ whole genome shotgun (WGS) entry which is preliminary data.</text>
</comment>
<feature type="transmembrane region" description="Helical" evidence="2">
    <location>
        <begin position="6"/>
        <end position="26"/>
    </location>
</feature>
<reference evidence="3" key="1">
    <citation type="journal article" date="2020" name="mSystems">
        <title>Genome- and Community-Level Interaction Insights into Carbon Utilization and Element Cycling Functions of Hydrothermarchaeota in Hydrothermal Sediment.</title>
        <authorList>
            <person name="Zhou Z."/>
            <person name="Liu Y."/>
            <person name="Xu W."/>
            <person name="Pan J."/>
            <person name="Luo Z.H."/>
            <person name="Li M."/>
        </authorList>
    </citation>
    <scope>NUCLEOTIDE SEQUENCE [LARGE SCALE GENOMIC DNA]</scope>
    <source>
        <strain evidence="3">SpSt-524</strain>
    </source>
</reference>
<name>A0A7C3I0F9_MEIRU</name>
<dbReference type="AlphaFoldDB" id="A0A7C3I0F9"/>
<gene>
    <name evidence="3" type="ORF">ENS82_10285</name>
</gene>
<evidence type="ECO:0000256" key="2">
    <source>
        <dbReference type="SAM" id="Phobius"/>
    </source>
</evidence>
<keyword evidence="2" id="KW-0812">Transmembrane</keyword>
<keyword evidence="2" id="KW-1133">Transmembrane helix</keyword>
<dbReference type="RefSeq" id="WP_297559152.1">
    <property type="nucleotide sequence ID" value="NZ_JBKBUW010000067.1"/>
</dbReference>
<evidence type="ECO:0000313" key="3">
    <source>
        <dbReference type="EMBL" id="HFG21085.1"/>
    </source>
</evidence>
<keyword evidence="1" id="KW-0175">Coiled coil</keyword>
<proteinExistence type="predicted"/>
<evidence type="ECO:0000256" key="1">
    <source>
        <dbReference type="SAM" id="Coils"/>
    </source>
</evidence>
<evidence type="ECO:0008006" key="4">
    <source>
        <dbReference type="Google" id="ProtNLM"/>
    </source>
</evidence>
<accession>A0A7C3I0F9</accession>
<organism evidence="3">
    <name type="scientific">Meiothermus ruber</name>
    <dbReference type="NCBI Taxonomy" id="277"/>
    <lineage>
        <taxon>Bacteria</taxon>
        <taxon>Thermotogati</taxon>
        <taxon>Deinococcota</taxon>
        <taxon>Deinococci</taxon>
        <taxon>Thermales</taxon>
        <taxon>Thermaceae</taxon>
        <taxon>Meiothermus</taxon>
    </lineage>
</organism>
<sequence>MEKPVYRFLHLIFALGTLHVLLLIALELQRNFQTRNQILQMQTRLEQLELRNQKLDIELQLAADPRYREGLIRQMGYVHKDELLLPIATTNHFPSN</sequence>
<feature type="coiled-coil region" evidence="1">
    <location>
        <begin position="31"/>
        <end position="58"/>
    </location>
</feature>
<dbReference type="EMBL" id="DSWI01000021">
    <property type="protein sequence ID" value="HFG21085.1"/>
    <property type="molecule type" value="Genomic_DNA"/>
</dbReference>
<keyword evidence="2" id="KW-0472">Membrane</keyword>